<dbReference type="InterPro" id="IPR003676">
    <property type="entry name" value="SAUR_fam"/>
</dbReference>
<keyword evidence="3" id="KW-1185">Reference proteome</keyword>
<sequence>MDEHGGGSKVTGIRQIVRLRELLHKWQNVTLSPKATNEHPFQSSNMNSNGNNFHGGISHAITKRLKSTNVCCDSDDESCQSPEPPHGVPKVLLEKVEEEFGFDHTGGLTIPCEIETFKYLLQCMENHQRDHAGSSLAIEG</sequence>
<name>A0A9Q1LCE8_9SOLA</name>
<evidence type="ECO:0000313" key="2">
    <source>
        <dbReference type="EMBL" id="KAJ8532082.1"/>
    </source>
</evidence>
<organism evidence="2 3">
    <name type="scientific">Anisodus acutangulus</name>
    <dbReference type="NCBI Taxonomy" id="402998"/>
    <lineage>
        <taxon>Eukaryota</taxon>
        <taxon>Viridiplantae</taxon>
        <taxon>Streptophyta</taxon>
        <taxon>Embryophyta</taxon>
        <taxon>Tracheophyta</taxon>
        <taxon>Spermatophyta</taxon>
        <taxon>Magnoliopsida</taxon>
        <taxon>eudicotyledons</taxon>
        <taxon>Gunneridae</taxon>
        <taxon>Pentapetalae</taxon>
        <taxon>asterids</taxon>
        <taxon>lamiids</taxon>
        <taxon>Solanales</taxon>
        <taxon>Solanaceae</taxon>
        <taxon>Solanoideae</taxon>
        <taxon>Hyoscyameae</taxon>
        <taxon>Anisodus</taxon>
    </lineage>
</organism>
<dbReference type="EMBL" id="JAJAGQ010000020">
    <property type="protein sequence ID" value="KAJ8532082.1"/>
    <property type="molecule type" value="Genomic_DNA"/>
</dbReference>
<accession>A0A9Q1LCE8</accession>
<evidence type="ECO:0000256" key="1">
    <source>
        <dbReference type="ARBA" id="ARBA00006974"/>
    </source>
</evidence>
<comment type="caution">
    <text evidence="2">The sequence shown here is derived from an EMBL/GenBank/DDBJ whole genome shotgun (WGS) entry which is preliminary data.</text>
</comment>
<dbReference type="OrthoDB" id="1916968at2759"/>
<protein>
    <submittedName>
        <fullName evidence="2">Uncharacterized protein</fullName>
    </submittedName>
</protein>
<evidence type="ECO:0000313" key="3">
    <source>
        <dbReference type="Proteomes" id="UP001152561"/>
    </source>
</evidence>
<dbReference type="AlphaFoldDB" id="A0A9Q1LCE8"/>
<gene>
    <name evidence="2" type="ORF">K7X08_012005</name>
</gene>
<proteinExistence type="inferred from homology"/>
<dbReference type="GO" id="GO:0009733">
    <property type="term" value="P:response to auxin"/>
    <property type="evidence" value="ECO:0007669"/>
    <property type="project" value="InterPro"/>
</dbReference>
<reference evidence="3" key="1">
    <citation type="journal article" date="2023" name="Proc. Natl. Acad. Sci. U.S.A.">
        <title>Genomic and structural basis for evolution of tropane alkaloid biosynthesis.</title>
        <authorList>
            <person name="Wanga Y.-J."/>
            <person name="Taina T."/>
            <person name="Yua J.-Y."/>
            <person name="Lia J."/>
            <person name="Xua B."/>
            <person name="Chenc J."/>
            <person name="D'Auriad J.C."/>
            <person name="Huanga J.-P."/>
            <person name="Huanga S.-X."/>
        </authorList>
    </citation>
    <scope>NUCLEOTIDE SEQUENCE [LARGE SCALE GENOMIC DNA]</scope>
    <source>
        <strain evidence="3">cv. KIB-2019</strain>
    </source>
</reference>
<dbReference type="Pfam" id="PF02519">
    <property type="entry name" value="Auxin_inducible"/>
    <property type="match status" value="1"/>
</dbReference>
<dbReference type="Proteomes" id="UP001152561">
    <property type="component" value="Unassembled WGS sequence"/>
</dbReference>
<comment type="similarity">
    <text evidence="1">Belongs to the ARG7 family.</text>
</comment>